<evidence type="ECO:0000313" key="2">
    <source>
        <dbReference type="EMBL" id="QCI58361.1"/>
    </source>
</evidence>
<dbReference type="GeneID" id="89523183"/>
<dbReference type="KEGG" id="obj:EIO64_03215"/>
<dbReference type="InterPro" id="IPR046665">
    <property type="entry name" value="DUF6774"/>
</dbReference>
<dbReference type="RefSeq" id="WP_021748221.1">
    <property type="nucleotide sequence ID" value="NZ_CAUWCU010000003.1"/>
</dbReference>
<reference evidence="3" key="1">
    <citation type="submission" date="2018-12" db="EMBL/GenBank/DDBJ databases">
        <title>Dusodibacter welbiota gen. nov., sp. nov., isolated from human faeces and emended description of the Oscillibacter genus.</title>
        <authorList>
            <person name="Le Roy T."/>
            <person name="Van der Smissen P."/>
            <person name="Delzenne N."/>
            <person name="Muccioli G."/>
            <person name="Collet J.F."/>
            <person name="Cani P.D."/>
        </authorList>
    </citation>
    <scope>NUCLEOTIDE SEQUENCE [LARGE SCALE GENOMIC DNA]</scope>
    <source>
        <strain evidence="3">J115</strain>
    </source>
</reference>
<dbReference type="Pfam" id="PF20564">
    <property type="entry name" value="DUF6774"/>
    <property type="match status" value="1"/>
</dbReference>
<organism evidence="2 3">
    <name type="scientific">Dysosmobacter welbionis</name>
    <dbReference type="NCBI Taxonomy" id="2093857"/>
    <lineage>
        <taxon>Bacteria</taxon>
        <taxon>Bacillati</taxon>
        <taxon>Bacillota</taxon>
        <taxon>Clostridia</taxon>
        <taxon>Eubacteriales</taxon>
        <taxon>Oscillospiraceae</taxon>
        <taxon>Dysosmobacter</taxon>
    </lineage>
</organism>
<accession>A0A4D7ALA3</accession>
<sequence length="59" mass="6398">MMELSCDPLALTTAVNTLAVSLAARLNDEDLELTAALLVQLGETLETISVQRRRTRGGR</sequence>
<evidence type="ECO:0000259" key="1">
    <source>
        <dbReference type="Pfam" id="PF20564"/>
    </source>
</evidence>
<gene>
    <name evidence="2" type="ORF">EIO64_03215</name>
</gene>
<dbReference type="EMBL" id="CP034413">
    <property type="protein sequence ID" value="QCI58361.1"/>
    <property type="molecule type" value="Genomic_DNA"/>
</dbReference>
<protein>
    <recommendedName>
        <fullName evidence="1">DUF6774 domain-containing protein</fullName>
    </recommendedName>
</protein>
<dbReference type="AlphaFoldDB" id="A0A4D7ALA3"/>
<name>A0A4D7ALA3_9FIRM</name>
<feature type="domain" description="DUF6774" evidence="1">
    <location>
        <begin position="28"/>
        <end position="53"/>
    </location>
</feature>
<keyword evidence="3" id="KW-1185">Reference proteome</keyword>
<dbReference type="Proteomes" id="UP000298642">
    <property type="component" value="Chromosome"/>
</dbReference>
<evidence type="ECO:0000313" key="3">
    <source>
        <dbReference type="Proteomes" id="UP000298642"/>
    </source>
</evidence>
<proteinExistence type="predicted"/>